<feature type="compositionally biased region" description="Polar residues" evidence="3">
    <location>
        <begin position="301"/>
        <end position="311"/>
    </location>
</feature>
<reference evidence="4" key="2">
    <citation type="submission" date="2014-06" db="EMBL/GenBank/DDBJ databases">
        <title>The complete genome of Blastobotrys (Arxula) adeninivorans LS3 - a yeast of biotechnological interest.</title>
        <authorList>
            <person name="Kunze G."/>
            <person name="Gaillardin C."/>
            <person name="Czernicka M."/>
            <person name="Durrens P."/>
            <person name="Martin T."/>
            <person name="Boer E."/>
            <person name="Gabaldon T."/>
            <person name="Cruz J."/>
            <person name="Talla E."/>
            <person name="Marck C."/>
            <person name="Goffeau A."/>
            <person name="Barbe V."/>
            <person name="Baret P."/>
            <person name="Baronian K."/>
            <person name="Beier S."/>
            <person name="Bleykasten C."/>
            <person name="Bode R."/>
            <person name="Casaregola S."/>
            <person name="Despons L."/>
            <person name="Fairhead C."/>
            <person name="Giersberg M."/>
            <person name="Gierski P."/>
            <person name="Hahnel U."/>
            <person name="Hartmann A."/>
            <person name="Jankowska D."/>
            <person name="Jubin C."/>
            <person name="Jung P."/>
            <person name="Lafontaine I."/>
            <person name="Leh-Louis V."/>
            <person name="Lemaire M."/>
            <person name="Marcet-Houben M."/>
            <person name="Mascher M."/>
            <person name="Morel G."/>
            <person name="Richard G.-F."/>
            <person name="Riechen J."/>
            <person name="Sacerdot C."/>
            <person name="Sarkar A."/>
            <person name="Savel G."/>
            <person name="Schacherer J."/>
            <person name="Sherman D."/>
            <person name="Straub M.-L."/>
            <person name="Stein N."/>
            <person name="Thierry A."/>
            <person name="Trautwein-Schult A."/>
            <person name="Westhof E."/>
            <person name="Worch S."/>
            <person name="Dujon B."/>
            <person name="Souciet J.-L."/>
            <person name="Wincker P."/>
            <person name="Scholz U."/>
            <person name="Neuveglise N."/>
        </authorList>
    </citation>
    <scope>NUCLEOTIDE SEQUENCE</scope>
    <source>
        <strain evidence="4">LS3</strain>
    </source>
</reference>
<feature type="compositionally biased region" description="Polar residues" evidence="3">
    <location>
        <begin position="47"/>
        <end position="57"/>
    </location>
</feature>
<dbReference type="EMBL" id="HG937691">
    <property type="protein sequence ID" value="CDP33045.1"/>
    <property type="molecule type" value="Genomic_DNA"/>
</dbReference>
<dbReference type="SUPFAM" id="SSF117281">
    <property type="entry name" value="Kelch motif"/>
    <property type="match status" value="2"/>
</dbReference>
<protein>
    <submittedName>
        <fullName evidence="4">ARAD1A00506p</fullName>
    </submittedName>
</protein>
<sequence length="739" mass="80283">MISRESARCPPSTPPEEDSKGSPGLETSGRPAFMNLSDALSELPSPYDSTNGQNVENGGNGKGGDVESPSMSSASRKSSLSRATSSATVPRNFSSQMVTMEDIFRTRLSGANWQGSQASQASQASISVSTATGSTGSESSFSHGHHGGSHEEGFTLAYKSHQMPDSFGRSSSRYFDMMLSQQPWVHSSAQSNLNPTMGSNSRRKDSRTAKAFMHVPQVVPIQTSQSASQLGFDPISPELTPLEVPSSLNLDAVAVKGEEEKKEAAIDKDDPKSTAVAAAGSESSAVVMSPNGTKFPGFVKQRSTSFPSSDKSGIGPQDRRPSLKSLRSNRAGSHCHLPSLSIPSKTSSSEEDDERTQKTWQNAAPPLALYVHAPHIFGEVPPDLVGHTCTLVRDKLYIFGGRTGSGEFSNTLYIYNCTTALLTKPKLSGDIPPPMSDMTATRGGSYIHFIGGQNSDRQVINDMYMLNVNTFRFQKVRPTGNRPMPPRKNHTTILSGVTLYVFGGFGVDDGPLNDVWKVSMIRGAANSSFQEVISLEKDTDLWPTPRGNHSAHFVPAGSIWDDVQSDCMLIYGGNDRKTVFDEAWVFGLESERWWKLKDTCIKRAPNASPNRPPAVQLSGQSSPLDHTPESPFLYPTGTDMVVGSEVSRPRTMHVSQLSGKYLMVYGGHDGRNFIDTMDILNLKSRRWTLRHCNGIRALSPCQHTGVIHDSRFFLYGGFDANSAVRGMRVMEMPLLPLVG</sequence>
<dbReference type="PANTHER" id="PTHR46093:SF18">
    <property type="entry name" value="FIBRONECTIN TYPE-III DOMAIN-CONTAINING PROTEIN"/>
    <property type="match status" value="1"/>
</dbReference>
<accession>A0A060SVV7</accession>
<keyword evidence="2" id="KW-0677">Repeat</keyword>
<dbReference type="PhylomeDB" id="A0A060SVV7"/>
<name>A0A060SVV7_BLAAD</name>
<gene>
    <name evidence="4" type="ORF">GNLVRS02_ARAD1A00506g</name>
</gene>
<feature type="region of interest" description="Disordered" evidence="3">
    <location>
        <begin position="1"/>
        <end position="93"/>
    </location>
</feature>
<organism evidence="4">
    <name type="scientific">Blastobotrys adeninivorans</name>
    <name type="common">Yeast</name>
    <name type="synonym">Arxula adeninivorans</name>
    <dbReference type="NCBI Taxonomy" id="409370"/>
    <lineage>
        <taxon>Eukaryota</taxon>
        <taxon>Fungi</taxon>
        <taxon>Dikarya</taxon>
        <taxon>Ascomycota</taxon>
        <taxon>Saccharomycotina</taxon>
        <taxon>Dipodascomycetes</taxon>
        <taxon>Dipodascales</taxon>
        <taxon>Trichomonascaceae</taxon>
        <taxon>Blastobotrys</taxon>
    </lineage>
</organism>
<feature type="region of interest" description="Disordered" evidence="3">
    <location>
        <begin position="115"/>
        <end position="152"/>
    </location>
</feature>
<dbReference type="AlphaFoldDB" id="A0A060SVV7"/>
<feature type="compositionally biased region" description="Basic and acidic residues" evidence="3">
    <location>
        <begin position="259"/>
        <end position="272"/>
    </location>
</feature>
<evidence type="ECO:0000256" key="1">
    <source>
        <dbReference type="ARBA" id="ARBA00022441"/>
    </source>
</evidence>
<feature type="region of interest" description="Disordered" evidence="3">
    <location>
        <begin position="605"/>
        <end position="629"/>
    </location>
</feature>
<proteinExistence type="predicted"/>
<evidence type="ECO:0000313" key="4">
    <source>
        <dbReference type="EMBL" id="CDP33045.1"/>
    </source>
</evidence>
<dbReference type="Gene3D" id="2.120.10.80">
    <property type="entry name" value="Kelch-type beta propeller"/>
    <property type="match status" value="2"/>
</dbReference>
<feature type="compositionally biased region" description="Low complexity" evidence="3">
    <location>
        <begin position="337"/>
        <end position="347"/>
    </location>
</feature>
<dbReference type="InterPro" id="IPR015915">
    <property type="entry name" value="Kelch-typ_b-propeller"/>
</dbReference>
<feature type="compositionally biased region" description="Low complexity" evidence="3">
    <location>
        <begin position="68"/>
        <end position="87"/>
    </location>
</feature>
<dbReference type="PANTHER" id="PTHR46093">
    <property type="entry name" value="ACYL-COA-BINDING DOMAIN-CONTAINING PROTEIN 5"/>
    <property type="match status" value="1"/>
</dbReference>
<feature type="compositionally biased region" description="Low complexity" evidence="3">
    <location>
        <begin position="273"/>
        <end position="289"/>
    </location>
</feature>
<feature type="compositionally biased region" description="Low complexity" evidence="3">
    <location>
        <begin position="115"/>
        <end position="142"/>
    </location>
</feature>
<dbReference type="Pfam" id="PF24681">
    <property type="entry name" value="Kelch_KLHDC2_KLHL20_DRC7"/>
    <property type="match status" value="1"/>
</dbReference>
<evidence type="ECO:0000256" key="3">
    <source>
        <dbReference type="SAM" id="MobiDB-lite"/>
    </source>
</evidence>
<reference evidence="4" key="1">
    <citation type="submission" date="2014-02" db="EMBL/GenBank/DDBJ databases">
        <authorList>
            <person name="Genoscope - CEA"/>
        </authorList>
    </citation>
    <scope>NUCLEOTIDE SEQUENCE</scope>
    <source>
        <strain evidence="4">LS3</strain>
    </source>
</reference>
<keyword evidence="1" id="KW-0880">Kelch repeat</keyword>
<feature type="region of interest" description="Disordered" evidence="3">
    <location>
        <begin position="259"/>
        <end position="359"/>
    </location>
</feature>
<evidence type="ECO:0000256" key="2">
    <source>
        <dbReference type="ARBA" id="ARBA00022737"/>
    </source>
</evidence>